<dbReference type="InterPro" id="IPR037171">
    <property type="entry name" value="NagB/RpiA_transferase-like"/>
</dbReference>
<feature type="domain" description="HTH deoR-type" evidence="4">
    <location>
        <begin position="3"/>
        <end position="58"/>
    </location>
</feature>
<dbReference type="SUPFAM" id="SSF100950">
    <property type="entry name" value="NagB/RpiA/CoA transferase-like"/>
    <property type="match status" value="1"/>
</dbReference>
<dbReference type="InterPro" id="IPR014036">
    <property type="entry name" value="DeoR-like_C"/>
</dbReference>
<dbReference type="InterPro" id="IPR050313">
    <property type="entry name" value="Carb_Metab_HTH_regulators"/>
</dbReference>
<dbReference type="SMART" id="SM00420">
    <property type="entry name" value="HTH_DEOR"/>
    <property type="match status" value="1"/>
</dbReference>
<dbReference type="Pfam" id="PF00455">
    <property type="entry name" value="DeoRC"/>
    <property type="match status" value="1"/>
</dbReference>
<protein>
    <submittedName>
        <fullName evidence="5">DeoR/GlpR family DNA-binding transcription regulator</fullName>
    </submittedName>
</protein>
<keyword evidence="3" id="KW-0804">Transcription</keyword>
<evidence type="ECO:0000313" key="5">
    <source>
        <dbReference type="EMBL" id="GAA0585662.1"/>
    </source>
</evidence>
<evidence type="ECO:0000256" key="2">
    <source>
        <dbReference type="ARBA" id="ARBA00023125"/>
    </source>
</evidence>
<accession>A0ABP3QAD6</accession>
<dbReference type="RefSeq" id="WP_166937345.1">
    <property type="nucleotide sequence ID" value="NZ_BAAADD010000012.1"/>
</dbReference>
<keyword evidence="1" id="KW-0805">Transcription regulation</keyword>
<dbReference type="Proteomes" id="UP001499951">
    <property type="component" value="Unassembled WGS sequence"/>
</dbReference>
<dbReference type="Gene3D" id="1.10.10.10">
    <property type="entry name" value="Winged helix-like DNA-binding domain superfamily/Winged helix DNA-binding domain"/>
    <property type="match status" value="1"/>
</dbReference>
<dbReference type="PANTHER" id="PTHR30363">
    <property type="entry name" value="HTH-TYPE TRANSCRIPTIONAL REGULATOR SRLR-RELATED"/>
    <property type="match status" value="1"/>
</dbReference>
<sequence>MDAEERRRELLKVVQTRKSVGLDELVEHLGVSRMTVHRDLDLLAARGLLRKQRGGASAESSLLFESNFHYRQEVHQPEKIALAKAAARLIEPGHVIMLDDSTTTLQICEEIKDIENVTVITNSLAVCEKLRARPDTQLVLAGGNYNDTLEAFYGLLCEQTLRKLRADWTFMSAPSVIGTCLYHQDQEVVRIKRAMMEAAGKSVMLLDAAKFRTRALTQFAELTEFDHIFIDRQIDPAAARSLQQAGITFELV</sequence>
<proteinExistence type="predicted"/>
<dbReference type="GO" id="GO:0003677">
    <property type="term" value="F:DNA binding"/>
    <property type="evidence" value="ECO:0007669"/>
    <property type="project" value="UniProtKB-KW"/>
</dbReference>
<evidence type="ECO:0000313" key="6">
    <source>
        <dbReference type="Proteomes" id="UP001499951"/>
    </source>
</evidence>
<keyword evidence="2 5" id="KW-0238">DNA-binding</keyword>
<dbReference type="PROSITE" id="PS51000">
    <property type="entry name" value="HTH_DEOR_2"/>
    <property type="match status" value="1"/>
</dbReference>
<dbReference type="InterPro" id="IPR018356">
    <property type="entry name" value="Tscrpt_reg_HTH_DeoR_CS"/>
</dbReference>
<keyword evidence="6" id="KW-1185">Reference proteome</keyword>
<dbReference type="SMART" id="SM01134">
    <property type="entry name" value="DeoRC"/>
    <property type="match status" value="1"/>
</dbReference>
<gene>
    <name evidence="5" type="ORF">GCM10008942_38240</name>
</gene>
<dbReference type="PANTHER" id="PTHR30363:SF44">
    <property type="entry name" value="AGA OPERON TRANSCRIPTIONAL REPRESSOR-RELATED"/>
    <property type="match status" value="1"/>
</dbReference>
<dbReference type="Pfam" id="PF08220">
    <property type="entry name" value="HTH_DeoR"/>
    <property type="match status" value="1"/>
</dbReference>
<reference evidence="6" key="1">
    <citation type="journal article" date="2019" name="Int. J. Syst. Evol. Microbiol.">
        <title>The Global Catalogue of Microorganisms (GCM) 10K type strain sequencing project: providing services to taxonomists for standard genome sequencing and annotation.</title>
        <authorList>
            <consortium name="The Broad Institute Genomics Platform"/>
            <consortium name="The Broad Institute Genome Sequencing Center for Infectious Disease"/>
            <person name="Wu L."/>
            <person name="Ma J."/>
        </authorList>
    </citation>
    <scope>NUCLEOTIDE SEQUENCE [LARGE SCALE GENOMIC DNA]</scope>
    <source>
        <strain evidence="6">JCM 15089</strain>
    </source>
</reference>
<comment type="caution">
    <text evidence="5">The sequence shown here is derived from an EMBL/GenBank/DDBJ whole genome shotgun (WGS) entry which is preliminary data.</text>
</comment>
<dbReference type="SUPFAM" id="SSF46785">
    <property type="entry name" value="Winged helix' DNA-binding domain"/>
    <property type="match status" value="1"/>
</dbReference>
<dbReference type="InterPro" id="IPR036390">
    <property type="entry name" value="WH_DNA-bd_sf"/>
</dbReference>
<organism evidence="5 6">
    <name type="scientific">Rhizomicrobium electricum</name>
    <dbReference type="NCBI Taxonomy" id="480070"/>
    <lineage>
        <taxon>Bacteria</taxon>
        <taxon>Pseudomonadati</taxon>
        <taxon>Pseudomonadota</taxon>
        <taxon>Alphaproteobacteria</taxon>
        <taxon>Micropepsales</taxon>
        <taxon>Micropepsaceae</taxon>
        <taxon>Rhizomicrobium</taxon>
    </lineage>
</organism>
<evidence type="ECO:0000259" key="4">
    <source>
        <dbReference type="PROSITE" id="PS51000"/>
    </source>
</evidence>
<evidence type="ECO:0000256" key="1">
    <source>
        <dbReference type="ARBA" id="ARBA00023015"/>
    </source>
</evidence>
<dbReference type="EMBL" id="BAAADD010000012">
    <property type="protein sequence ID" value="GAA0585662.1"/>
    <property type="molecule type" value="Genomic_DNA"/>
</dbReference>
<dbReference type="PROSITE" id="PS00894">
    <property type="entry name" value="HTH_DEOR_1"/>
    <property type="match status" value="1"/>
</dbReference>
<dbReference type="PRINTS" id="PR00037">
    <property type="entry name" value="HTHLACR"/>
</dbReference>
<evidence type="ECO:0000256" key="3">
    <source>
        <dbReference type="ARBA" id="ARBA00023163"/>
    </source>
</evidence>
<name>A0ABP3QAD6_9PROT</name>
<dbReference type="InterPro" id="IPR001034">
    <property type="entry name" value="DeoR_HTH"/>
</dbReference>
<dbReference type="InterPro" id="IPR036388">
    <property type="entry name" value="WH-like_DNA-bd_sf"/>
</dbReference>